<dbReference type="InterPro" id="IPR003593">
    <property type="entry name" value="AAA+_ATPase"/>
</dbReference>
<feature type="compositionally biased region" description="Basic and acidic residues" evidence="4">
    <location>
        <begin position="14"/>
        <end position="25"/>
    </location>
</feature>
<dbReference type="GO" id="GO:0016887">
    <property type="term" value="F:ATP hydrolysis activity"/>
    <property type="evidence" value="ECO:0007669"/>
    <property type="project" value="InterPro"/>
</dbReference>
<dbReference type="GO" id="GO:0005886">
    <property type="term" value="C:plasma membrane"/>
    <property type="evidence" value="ECO:0007669"/>
    <property type="project" value="TreeGrafter"/>
</dbReference>
<evidence type="ECO:0000313" key="7">
    <source>
        <dbReference type="EMBL" id="VFK33948.1"/>
    </source>
</evidence>
<evidence type="ECO:0000313" key="6">
    <source>
        <dbReference type="EMBL" id="VFK28845.1"/>
    </source>
</evidence>
<accession>A0A450XHQ0</accession>
<dbReference type="SMART" id="SM00382">
    <property type="entry name" value="AAA"/>
    <property type="match status" value="1"/>
</dbReference>
<keyword evidence="2" id="KW-0547">Nucleotide-binding</keyword>
<sequence>MINQKQPDQANKGPQEESVKESNGDATRERVLIYHMRDVVKTREAEGTAFRLVVPSLQIALGEKIALIGQSGCGKSTLLDLLAMVLRPSEAGSFRFRPEPGASPLDISQYWRRHKLNRLGDLRRQRIGYVMQTGGLLPYLTVRDNINLSRRLLGLPDDGTVETLVESLGIERHLNKLPSLLSVGERQRVAIARALAHKPSIVIADEPTAPLDPITARKIMGLFINLVERFHITVIVASHDWNHVEQLGLRGLSHKTRQQSNSTETVVTG</sequence>
<reference evidence="6" key="1">
    <citation type="submission" date="2019-02" db="EMBL/GenBank/DDBJ databases">
        <authorList>
            <person name="Gruber-Vodicka R. H."/>
            <person name="Seah K. B. B."/>
        </authorList>
    </citation>
    <scope>NUCLEOTIDE SEQUENCE</scope>
    <source>
        <strain evidence="6">BECK_BZ197</strain>
        <strain evidence="8">BECK_BZ198</strain>
        <strain evidence="7">BECK_BZ199</strain>
    </source>
</reference>
<feature type="domain" description="ABC transporter" evidence="5">
    <location>
        <begin position="34"/>
        <end position="269"/>
    </location>
</feature>
<dbReference type="Pfam" id="PF00005">
    <property type="entry name" value="ABC_tran"/>
    <property type="match status" value="1"/>
</dbReference>
<dbReference type="EMBL" id="CAADFQ010000057">
    <property type="protein sequence ID" value="VFK33948.1"/>
    <property type="molecule type" value="Genomic_DNA"/>
</dbReference>
<evidence type="ECO:0000256" key="4">
    <source>
        <dbReference type="SAM" id="MobiDB-lite"/>
    </source>
</evidence>
<evidence type="ECO:0000259" key="5">
    <source>
        <dbReference type="PROSITE" id="PS50893"/>
    </source>
</evidence>
<dbReference type="EMBL" id="CAADFO010000042">
    <property type="protein sequence ID" value="VFK28845.1"/>
    <property type="molecule type" value="Genomic_DNA"/>
</dbReference>
<comment type="similarity">
    <text evidence="1">Belongs to the ABC transporter superfamily.</text>
</comment>
<dbReference type="GO" id="GO:0005524">
    <property type="term" value="F:ATP binding"/>
    <property type="evidence" value="ECO:0007669"/>
    <property type="project" value="UniProtKB-KW"/>
</dbReference>
<dbReference type="InterPro" id="IPR017871">
    <property type="entry name" value="ABC_transporter-like_CS"/>
</dbReference>
<dbReference type="GO" id="GO:0022857">
    <property type="term" value="F:transmembrane transporter activity"/>
    <property type="evidence" value="ECO:0007669"/>
    <property type="project" value="TreeGrafter"/>
</dbReference>
<dbReference type="PANTHER" id="PTHR24220:SF689">
    <property type="entry name" value="LIPOPROTEIN-RELEASING SYSTEM ATP-BINDING PROTEIN LOLD"/>
    <property type="match status" value="1"/>
</dbReference>
<dbReference type="GO" id="GO:0089705">
    <property type="term" value="P:protein localization to outer membrane"/>
    <property type="evidence" value="ECO:0007669"/>
    <property type="project" value="TreeGrafter"/>
</dbReference>
<dbReference type="InterPro" id="IPR027417">
    <property type="entry name" value="P-loop_NTPase"/>
</dbReference>
<dbReference type="Gene3D" id="3.40.50.300">
    <property type="entry name" value="P-loop containing nucleotide triphosphate hydrolases"/>
    <property type="match status" value="1"/>
</dbReference>
<dbReference type="InterPro" id="IPR015854">
    <property type="entry name" value="ABC_transpr_LolD-like"/>
</dbReference>
<dbReference type="AlphaFoldDB" id="A0A450XHQ0"/>
<keyword evidence="3 6" id="KW-0067">ATP-binding</keyword>
<dbReference type="InterPro" id="IPR003439">
    <property type="entry name" value="ABC_transporter-like_ATP-bd"/>
</dbReference>
<dbReference type="EMBL" id="CAADGH010000061">
    <property type="protein sequence ID" value="VFK76518.1"/>
    <property type="molecule type" value="Genomic_DNA"/>
</dbReference>
<evidence type="ECO:0000256" key="1">
    <source>
        <dbReference type="ARBA" id="ARBA00005417"/>
    </source>
</evidence>
<proteinExistence type="inferred from homology"/>
<dbReference type="PROSITE" id="PS00211">
    <property type="entry name" value="ABC_TRANSPORTER_1"/>
    <property type="match status" value="1"/>
</dbReference>
<name>A0A450XHQ0_9GAMM</name>
<gene>
    <name evidence="6" type="ORF">BECKMB1821G_GA0114241_104218</name>
    <name evidence="8" type="ORF">BECKMB1821H_GA0114242_10611</name>
    <name evidence="7" type="ORF">BECKMB1821I_GA0114274_10571</name>
</gene>
<dbReference type="SUPFAM" id="SSF52540">
    <property type="entry name" value="P-loop containing nucleoside triphosphate hydrolases"/>
    <property type="match status" value="1"/>
</dbReference>
<protein>
    <submittedName>
        <fullName evidence="6">Putative ABC transport system ATP-binding protein</fullName>
    </submittedName>
</protein>
<dbReference type="GO" id="GO:0044874">
    <property type="term" value="P:lipoprotein localization to outer membrane"/>
    <property type="evidence" value="ECO:0007669"/>
    <property type="project" value="TreeGrafter"/>
</dbReference>
<organism evidence="6">
    <name type="scientific">Candidatus Kentrum sp. MB</name>
    <dbReference type="NCBI Taxonomy" id="2138164"/>
    <lineage>
        <taxon>Bacteria</taxon>
        <taxon>Pseudomonadati</taxon>
        <taxon>Pseudomonadota</taxon>
        <taxon>Gammaproteobacteria</taxon>
        <taxon>Candidatus Kentrum</taxon>
    </lineage>
</organism>
<evidence type="ECO:0000313" key="8">
    <source>
        <dbReference type="EMBL" id="VFK76518.1"/>
    </source>
</evidence>
<dbReference type="PANTHER" id="PTHR24220">
    <property type="entry name" value="IMPORT ATP-BINDING PROTEIN"/>
    <property type="match status" value="1"/>
</dbReference>
<dbReference type="PROSITE" id="PS50893">
    <property type="entry name" value="ABC_TRANSPORTER_2"/>
    <property type="match status" value="1"/>
</dbReference>
<evidence type="ECO:0000256" key="3">
    <source>
        <dbReference type="ARBA" id="ARBA00022840"/>
    </source>
</evidence>
<feature type="region of interest" description="Disordered" evidence="4">
    <location>
        <begin position="1"/>
        <end position="25"/>
    </location>
</feature>
<evidence type="ECO:0000256" key="2">
    <source>
        <dbReference type="ARBA" id="ARBA00022741"/>
    </source>
</evidence>